<proteinExistence type="predicted"/>
<reference evidence="1 2" key="1">
    <citation type="journal article" date="2013" name="Genome Biol.">
        <title>The genome sequence of the most widely cultivated cacao type and its use to identify candidate genes regulating pod color.</title>
        <authorList>
            <person name="Motamayor J.C."/>
            <person name="Mockaitis K."/>
            <person name="Schmutz J."/>
            <person name="Haiminen N."/>
            <person name="Iii D.L."/>
            <person name="Cornejo O."/>
            <person name="Findley S.D."/>
            <person name="Zheng P."/>
            <person name="Utro F."/>
            <person name="Royaert S."/>
            <person name="Saski C."/>
            <person name="Jenkins J."/>
            <person name="Podicheti R."/>
            <person name="Zhao M."/>
            <person name="Scheffler B.E."/>
            <person name="Stack J.C."/>
            <person name="Feltus F.A."/>
            <person name="Mustiga G.M."/>
            <person name="Amores F."/>
            <person name="Phillips W."/>
            <person name="Marelli J.P."/>
            <person name="May G.D."/>
            <person name="Shapiro H."/>
            <person name="Ma J."/>
            <person name="Bustamante C.D."/>
            <person name="Schnell R.J."/>
            <person name="Main D."/>
            <person name="Gilbert D."/>
            <person name="Parida L."/>
            <person name="Kuhn D.N."/>
        </authorList>
    </citation>
    <scope>NUCLEOTIDE SEQUENCE [LARGE SCALE GENOMIC DNA]</scope>
    <source>
        <strain evidence="2">cv. Matina 1-6</strain>
    </source>
</reference>
<dbReference type="Proteomes" id="UP000026915">
    <property type="component" value="Chromosome 2"/>
</dbReference>
<evidence type="ECO:0000313" key="1">
    <source>
        <dbReference type="EMBL" id="EOX99322.1"/>
    </source>
</evidence>
<dbReference type="EMBL" id="CM001880">
    <property type="protein sequence ID" value="EOX99322.1"/>
    <property type="molecule type" value="Genomic_DNA"/>
</dbReference>
<dbReference type="AlphaFoldDB" id="A0A061E3W3"/>
<gene>
    <name evidence="1" type="ORF">TCM_007953</name>
</gene>
<dbReference type="Gramene" id="EOX99322">
    <property type="protein sequence ID" value="EOX99322"/>
    <property type="gene ID" value="TCM_007953"/>
</dbReference>
<dbReference type="InParanoid" id="A0A061E3W3"/>
<keyword evidence="2" id="KW-1185">Reference proteome</keyword>
<evidence type="ECO:0000313" key="2">
    <source>
        <dbReference type="Proteomes" id="UP000026915"/>
    </source>
</evidence>
<sequence length="52" mass="6349">MAQQAYIFTELWRQKRRTSWWAEGPNIRSFRSYSLDRNRTKPYSNVTQPVLN</sequence>
<dbReference type="HOGENOM" id="CLU_3091186_0_0_1"/>
<protein>
    <submittedName>
        <fullName evidence="1">Uncharacterized protein</fullName>
    </submittedName>
</protein>
<accession>A0A061E3W3</accession>
<organism evidence="1 2">
    <name type="scientific">Theobroma cacao</name>
    <name type="common">Cacao</name>
    <name type="synonym">Cocoa</name>
    <dbReference type="NCBI Taxonomy" id="3641"/>
    <lineage>
        <taxon>Eukaryota</taxon>
        <taxon>Viridiplantae</taxon>
        <taxon>Streptophyta</taxon>
        <taxon>Embryophyta</taxon>
        <taxon>Tracheophyta</taxon>
        <taxon>Spermatophyta</taxon>
        <taxon>Magnoliopsida</taxon>
        <taxon>eudicotyledons</taxon>
        <taxon>Gunneridae</taxon>
        <taxon>Pentapetalae</taxon>
        <taxon>rosids</taxon>
        <taxon>malvids</taxon>
        <taxon>Malvales</taxon>
        <taxon>Malvaceae</taxon>
        <taxon>Byttnerioideae</taxon>
        <taxon>Theobroma</taxon>
    </lineage>
</organism>
<name>A0A061E3W3_THECC</name>